<dbReference type="InterPro" id="IPR003141">
    <property type="entry name" value="Pol/His_phosphatase_N"/>
</dbReference>
<name>A0A937XBK1_UNCEI</name>
<evidence type="ECO:0000313" key="2">
    <source>
        <dbReference type="EMBL" id="MBM3317352.1"/>
    </source>
</evidence>
<proteinExistence type="predicted"/>
<accession>A0A937XBK1</accession>
<sequence length="104" mass="10858">MLRALAADLHVHTCLSPCASLDMAPGRIVARARALGLAMIAITDHNSVENAGAVARAARGSGLCILPGMEVTTAEEAHIVALFEELPAAESLQELVYARLQPGE</sequence>
<reference evidence="2" key="1">
    <citation type="submission" date="2019-03" db="EMBL/GenBank/DDBJ databases">
        <title>Lake Tanganyika Metagenome-Assembled Genomes (MAGs).</title>
        <authorList>
            <person name="Tran P."/>
        </authorList>
    </citation>
    <scope>NUCLEOTIDE SEQUENCE</scope>
    <source>
        <strain evidence="2">M_DeepCast_400m_m2_100</strain>
    </source>
</reference>
<dbReference type="SUPFAM" id="SSF89550">
    <property type="entry name" value="PHP domain-like"/>
    <property type="match status" value="1"/>
</dbReference>
<gene>
    <name evidence="2" type="ORF">FJY75_05825</name>
</gene>
<dbReference type="CDD" id="cd07432">
    <property type="entry name" value="PHP_HisPPase"/>
    <property type="match status" value="1"/>
</dbReference>
<dbReference type="EMBL" id="VGIY01000110">
    <property type="protein sequence ID" value="MBM3317352.1"/>
    <property type="molecule type" value="Genomic_DNA"/>
</dbReference>
<dbReference type="SMART" id="SM00481">
    <property type="entry name" value="POLIIIAc"/>
    <property type="match status" value="1"/>
</dbReference>
<dbReference type="Proteomes" id="UP000748308">
    <property type="component" value="Unassembled WGS sequence"/>
</dbReference>
<dbReference type="PANTHER" id="PTHR42924">
    <property type="entry name" value="EXONUCLEASE"/>
    <property type="match status" value="1"/>
</dbReference>
<dbReference type="GO" id="GO:0004534">
    <property type="term" value="F:5'-3' RNA exonuclease activity"/>
    <property type="evidence" value="ECO:0007669"/>
    <property type="project" value="TreeGrafter"/>
</dbReference>
<protein>
    <submittedName>
        <fullName evidence="2">PHP domain-containing protein</fullName>
    </submittedName>
</protein>
<evidence type="ECO:0000259" key="1">
    <source>
        <dbReference type="SMART" id="SM00481"/>
    </source>
</evidence>
<dbReference type="AlphaFoldDB" id="A0A937XBK1"/>
<evidence type="ECO:0000313" key="3">
    <source>
        <dbReference type="Proteomes" id="UP000748308"/>
    </source>
</evidence>
<dbReference type="Pfam" id="PF02811">
    <property type="entry name" value="PHP"/>
    <property type="match status" value="1"/>
</dbReference>
<organism evidence="2 3">
    <name type="scientific">Eiseniibacteriota bacterium</name>
    <dbReference type="NCBI Taxonomy" id="2212470"/>
    <lineage>
        <taxon>Bacteria</taxon>
        <taxon>Candidatus Eiseniibacteriota</taxon>
    </lineage>
</organism>
<dbReference type="InterPro" id="IPR052018">
    <property type="entry name" value="PHP_domain"/>
</dbReference>
<feature type="non-terminal residue" evidence="2">
    <location>
        <position position="104"/>
    </location>
</feature>
<dbReference type="InterPro" id="IPR004013">
    <property type="entry name" value="PHP_dom"/>
</dbReference>
<feature type="domain" description="Polymerase/histidinol phosphatase N-terminal" evidence="1">
    <location>
        <begin position="7"/>
        <end position="75"/>
    </location>
</feature>
<comment type="caution">
    <text evidence="2">The sequence shown here is derived from an EMBL/GenBank/DDBJ whole genome shotgun (WGS) entry which is preliminary data.</text>
</comment>
<dbReference type="Gene3D" id="3.20.20.140">
    <property type="entry name" value="Metal-dependent hydrolases"/>
    <property type="match status" value="1"/>
</dbReference>
<dbReference type="GO" id="GO:0035312">
    <property type="term" value="F:5'-3' DNA exonuclease activity"/>
    <property type="evidence" value="ECO:0007669"/>
    <property type="project" value="TreeGrafter"/>
</dbReference>
<dbReference type="PANTHER" id="PTHR42924:SF3">
    <property type="entry name" value="POLYMERASE_HISTIDINOL PHOSPHATASE N-TERMINAL DOMAIN-CONTAINING PROTEIN"/>
    <property type="match status" value="1"/>
</dbReference>
<dbReference type="InterPro" id="IPR016195">
    <property type="entry name" value="Pol/histidinol_Pase-like"/>
</dbReference>